<evidence type="ECO:0000256" key="1">
    <source>
        <dbReference type="ARBA" id="ARBA00022801"/>
    </source>
</evidence>
<dbReference type="GO" id="GO:0031125">
    <property type="term" value="P:rRNA 3'-end processing"/>
    <property type="evidence" value="ECO:0007669"/>
    <property type="project" value="TreeGrafter"/>
</dbReference>
<dbReference type="EMBL" id="DVLF01000141">
    <property type="protein sequence ID" value="HIT50273.1"/>
    <property type="molecule type" value="Genomic_DNA"/>
</dbReference>
<dbReference type="SMART" id="SM00471">
    <property type="entry name" value="HDc"/>
    <property type="match status" value="1"/>
</dbReference>
<accession>A0A9D1GRU9</accession>
<dbReference type="Proteomes" id="UP000886758">
    <property type="component" value="Unassembled WGS sequence"/>
</dbReference>
<evidence type="ECO:0000313" key="4">
    <source>
        <dbReference type="Proteomes" id="UP000886758"/>
    </source>
</evidence>
<gene>
    <name evidence="3" type="ORF">IAD46_04525</name>
</gene>
<dbReference type="PANTHER" id="PTHR37294">
    <property type="entry name" value="3'-5' EXORIBONUCLEASE YHAM"/>
    <property type="match status" value="1"/>
</dbReference>
<reference evidence="3" key="2">
    <citation type="journal article" date="2021" name="PeerJ">
        <title>Extensive microbial diversity within the chicken gut microbiome revealed by metagenomics and culture.</title>
        <authorList>
            <person name="Gilroy R."/>
            <person name="Ravi A."/>
            <person name="Getino M."/>
            <person name="Pursley I."/>
            <person name="Horton D.L."/>
            <person name="Alikhan N.F."/>
            <person name="Baker D."/>
            <person name="Gharbi K."/>
            <person name="Hall N."/>
            <person name="Watson M."/>
            <person name="Adriaenssens E.M."/>
            <person name="Foster-Nyarko E."/>
            <person name="Jarju S."/>
            <person name="Secka A."/>
            <person name="Antonio M."/>
            <person name="Oren A."/>
            <person name="Chaudhuri R.R."/>
            <person name="La Ragione R."/>
            <person name="Hildebrand F."/>
            <person name="Pallen M.J."/>
        </authorList>
    </citation>
    <scope>NUCLEOTIDE SEQUENCE</scope>
    <source>
        <strain evidence="3">ChiW17-6978</strain>
    </source>
</reference>
<sequence length="293" mass="32985">MEIIGKVLGINTSDGLFNILVEDSAKKQYNIKWEKEPSLEIGCVYCFEVVVFSKERLSYRLIDIKEISCFDMEKEDAVLRTFLNAAPLSLQELKNELYCRINAIQSPVIAAITKGLITRYEKAFLLYPAASRMHHSYVGGLAYHCLGMLKLADAFIANYDYLNKDYLYAGILLHDIGKVVELSGPQNTKYTLEGQLLGHLVIGAMAIQEEAIKLGLADHKEVLMLKHLLISHHGQPQYGAAKKPATPEALALWYMDTLDSKFRVLGEELEKTEAGTYTDTIGVLDKMKIYKEK</sequence>
<dbReference type="Pfam" id="PF01966">
    <property type="entry name" value="HD"/>
    <property type="match status" value="1"/>
</dbReference>
<dbReference type="InterPro" id="IPR050798">
    <property type="entry name" value="YhaM_exoribonuc/phosphodiest"/>
</dbReference>
<dbReference type="PANTHER" id="PTHR37294:SF1">
    <property type="entry name" value="3'-5' EXORIBONUCLEASE YHAM"/>
    <property type="match status" value="1"/>
</dbReference>
<comment type="caution">
    <text evidence="3">The sequence shown here is derived from an EMBL/GenBank/DDBJ whole genome shotgun (WGS) entry which is preliminary data.</text>
</comment>
<reference evidence="3" key="1">
    <citation type="submission" date="2020-10" db="EMBL/GenBank/DDBJ databases">
        <authorList>
            <person name="Gilroy R."/>
        </authorList>
    </citation>
    <scope>NUCLEOTIDE SEQUENCE</scope>
    <source>
        <strain evidence="3">ChiW17-6978</strain>
    </source>
</reference>
<dbReference type="Gene3D" id="1.10.3210.10">
    <property type="entry name" value="Hypothetical protein af1432"/>
    <property type="match status" value="1"/>
</dbReference>
<dbReference type="GO" id="GO:0016787">
    <property type="term" value="F:hydrolase activity"/>
    <property type="evidence" value="ECO:0007669"/>
    <property type="project" value="UniProtKB-KW"/>
</dbReference>
<dbReference type="InterPro" id="IPR003607">
    <property type="entry name" value="HD/PDEase_dom"/>
</dbReference>
<proteinExistence type="predicted"/>
<feature type="domain" description="HD/PDEase" evidence="2">
    <location>
        <begin position="137"/>
        <end position="270"/>
    </location>
</feature>
<keyword evidence="1" id="KW-0378">Hydrolase</keyword>
<dbReference type="CDD" id="cd00077">
    <property type="entry name" value="HDc"/>
    <property type="match status" value="1"/>
</dbReference>
<dbReference type="AlphaFoldDB" id="A0A9D1GRU9"/>
<organism evidence="3 4">
    <name type="scientific">Candidatus Pelethenecus faecipullorum</name>
    <dbReference type="NCBI Taxonomy" id="2840900"/>
    <lineage>
        <taxon>Bacteria</taxon>
        <taxon>Bacillati</taxon>
        <taxon>Mycoplasmatota</taxon>
        <taxon>Mollicutes</taxon>
        <taxon>Candidatus Pelethenecus</taxon>
    </lineage>
</organism>
<evidence type="ECO:0000313" key="3">
    <source>
        <dbReference type="EMBL" id="HIT50273.1"/>
    </source>
</evidence>
<dbReference type="InterPro" id="IPR006674">
    <property type="entry name" value="HD_domain"/>
</dbReference>
<name>A0A9D1GRU9_9MOLU</name>
<protein>
    <submittedName>
        <fullName evidence="3">HD domain-containing protein</fullName>
    </submittedName>
</protein>
<dbReference type="SUPFAM" id="SSF109604">
    <property type="entry name" value="HD-domain/PDEase-like"/>
    <property type="match status" value="1"/>
</dbReference>
<evidence type="ECO:0000259" key="2">
    <source>
        <dbReference type="SMART" id="SM00471"/>
    </source>
</evidence>